<keyword evidence="4" id="KW-1185">Reference proteome</keyword>
<protein>
    <submittedName>
        <fullName evidence="3">DUF2807 domain-containing protein</fullName>
    </submittedName>
</protein>
<comment type="caution">
    <text evidence="3">The sequence shown here is derived from an EMBL/GenBank/DDBJ whole genome shotgun (WGS) entry which is preliminary data.</text>
</comment>
<feature type="signal peptide" evidence="1">
    <location>
        <begin position="1"/>
        <end position="22"/>
    </location>
</feature>
<dbReference type="AlphaFoldDB" id="A0A926NPX5"/>
<reference evidence="3" key="1">
    <citation type="submission" date="2020-09" db="EMBL/GenBank/DDBJ databases">
        <title>Novel species of Mucilaginibacter isolated from a glacier on the Tibetan Plateau.</title>
        <authorList>
            <person name="Liu Q."/>
            <person name="Xin Y.-H."/>
        </authorList>
    </citation>
    <scope>NUCLEOTIDE SEQUENCE</scope>
    <source>
        <strain evidence="3">ZB1P21</strain>
    </source>
</reference>
<organism evidence="3 4">
    <name type="scientific">Mucilaginibacter glaciei</name>
    <dbReference type="NCBI Taxonomy" id="2772109"/>
    <lineage>
        <taxon>Bacteria</taxon>
        <taxon>Pseudomonadati</taxon>
        <taxon>Bacteroidota</taxon>
        <taxon>Sphingobacteriia</taxon>
        <taxon>Sphingobacteriales</taxon>
        <taxon>Sphingobacteriaceae</taxon>
        <taxon>Mucilaginibacter</taxon>
    </lineage>
</organism>
<keyword evidence="1" id="KW-0732">Signal</keyword>
<dbReference type="Proteomes" id="UP000619078">
    <property type="component" value="Unassembled WGS sequence"/>
</dbReference>
<dbReference type="Pfam" id="PF10988">
    <property type="entry name" value="DUF2807"/>
    <property type="match status" value="1"/>
</dbReference>
<evidence type="ECO:0000313" key="4">
    <source>
        <dbReference type="Proteomes" id="UP000619078"/>
    </source>
</evidence>
<gene>
    <name evidence="3" type="ORF">IDJ76_05315</name>
</gene>
<accession>A0A926NPX5</accession>
<feature type="domain" description="Putative auto-transporter adhesin head GIN" evidence="2">
    <location>
        <begin position="40"/>
        <end position="223"/>
    </location>
</feature>
<dbReference type="PANTHER" id="PTHR39200:SF1">
    <property type="entry name" value="AUTO-TRANSPORTER ADHESIN HEAD GIN DOMAIN-CONTAINING PROTEIN-RELATED"/>
    <property type="match status" value="1"/>
</dbReference>
<evidence type="ECO:0000313" key="3">
    <source>
        <dbReference type="EMBL" id="MBD1392512.1"/>
    </source>
</evidence>
<dbReference type="EMBL" id="JACWMX010000002">
    <property type="protein sequence ID" value="MBD1392512.1"/>
    <property type="molecule type" value="Genomic_DNA"/>
</dbReference>
<dbReference type="Gene3D" id="2.160.20.120">
    <property type="match status" value="1"/>
</dbReference>
<proteinExistence type="predicted"/>
<feature type="chain" id="PRO_5036979025" evidence="1">
    <location>
        <begin position="23"/>
        <end position="241"/>
    </location>
</feature>
<evidence type="ECO:0000259" key="2">
    <source>
        <dbReference type="Pfam" id="PF10988"/>
    </source>
</evidence>
<dbReference type="PANTHER" id="PTHR39200">
    <property type="entry name" value="HYPOTHETICAL EXPORTED PROTEIN"/>
    <property type="match status" value="1"/>
</dbReference>
<evidence type="ECO:0000256" key="1">
    <source>
        <dbReference type="SAM" id="SignalP"/>
    </source>
</evidence>
<name>A0A926NPX5_9SPHI</name>
<dbReference type="InterPro" id="IPR021255">
    <property type="entry name" value="DUF2807"/>
</dbReference>
<sequence length="241" mass="24845">MKSLKTLLMAAALVAVNTLSFAKANTNKSFGSEDRHLSGFNAVSVAGSFDVYITQGSSESVKVEAPDDVIDRIVTEVEGGVLKIYNKKNNGMTWNWNGNKKIVVYVSIKDVNMVSLAGSGDVYFKGGLHAPSLKLKLAGSGDLTGKVDVRSLESSLSGSGDITISGRAESSSVSVVGSGDFTGQNLATANTIVKVAGSGDARVNATDKLEASVVGSGDVHYTGAVKNVTSSKAGSGDVSRM</sequence>